<dbReference type="PROSITE" id="PS50811">
    <property type="entry name" value="WRKY"/>
    <property type="match status" value="1"/>
</dbReference>
<proteinExistence type="predicted"/>
<evidence type="ECO:0000259" key="6">
    <source>
        <dbReference type="PROSITE" id="PS50811"/>
    </source>
</evidence>
<accession>A0ABD0UWV5</accession>
<dbReference type="GO" id="GO:0003677">
    <property type="term" value="F:DNA binding"/>
    <property type="evidence" value="ECO:0007669"/>
    <property type="project" value="UniProtKB-KW"/>
</dbReference>
<keyword evidence="3" id="KW-0238">DNA-binding</keyword>
<dbReference type="Gene3D" id="2.20.25.80">
    <property type="entry name" value="WRKY domain"/>
    <property type="match status" value="1"/>
</dbReference>
<evidence type="ECO:0000256" key="4">
    <source>
        <dbReference type="ARBA" id="ARBA00023163"/>
    </source>
</evidence>
<evidence type="ECO:0000256" key="5">
    <source>
        <dbReference type="ARBA" id="ARBA00023242"/>
    </source>
</evidence>
<dbReference type="Pfam" id="PF03106">
    <property type="entry name" value="WRKY"/>
    <property type="match status" value="1"/>
</dbReference>
<dbReference type="InterPro" id="IPR003657">
    <property type="entry name" value="WRKY_dom"/>
</dbReference>
<feature type="domain" description="WRKY" evidence="6">
    <location>
        <begin position="162"/>
        <end position="225"/>
    </location>
</feature>
<evidence type="ECO:0000256" key="3">
    <source>
        <dbReference type="ARBA" id="ARBA00023125"/>
    </source>
</evidence>
<reference evidence="7 8" key="1">
    <citation type="journal article" date="2024" name="Plant Biotechnol. J.">
        <title>Dendrobium thyrsiflorum genome and its molecular insights into genes involved in important horticultural traits.</title>
        <authorList>
            <person name="Chen B."/>
            <person name="Wang J.Y."/>
            <person name="Zheng P.J."/>
            <person name="Li K.L."/>
            <person name="Liang Y.M."/>
            <person name="Chen X.F."/>
            <person name="Zhang C."/>
            <person name="Zhao X."/>
            <person name="He X."/>
            <person name="Zhang G.Q."/>
            <person name="Liu Z.J."/>
            <person name="Xu Q."/>
        </authorList>
    </citation>
    <scope>NUCLEOTIDE SEQUENCE [LARGE SCALE GENOMIC DNA]</scope>
    <source>
        <strain evidence="7">GZMU011</strain>
    </source>
</reference>
<dbReference type="SUPFAM" id="SSF118290">
    <property type="entry name" value="WRKY DNA-binding domain"/>
    <property type="match status" value="1"/>
</dbReference>
<keyword evidence="8" id="KW-1185">Reference proteome</keyword>
<evidence type="ECO:0000313" key="7">
    <source>
        <dbReference type="EMBL" id="KAL0914916.1"/>
    </source>
</evidence>
<dbReference type="SMART" id="SM00774">
    <property type="entry name" value="WRKY"/>
    <property type="match status" value="1"/>
</dbReference>
<dbReference type="EMBL" id="JANQDX010000012">
    <property type="protein sequence ID" value="KAL0914916.1"/>
    <property type="molecule type" value="Genomic_DNA"/>
</dbReference>
<dbReference type="InterPro" id="IPR036576">
    <property type="entry name" value="WRKY_dom_sf"/>
</dbReference>
<comment type="caution">
    <text evidence="7">The sequence shown here is derived from an EMBL/GenBank/DDBJ whole genome shotgun (WGS) entry which is preliminary data.</text>
</comment>
<organism evidence="7 8">
    <name type="scientific">Dendrobium thyrsiflorum</name>
    <name type="common">Pinecone-like raceme dendrobium</name>
    <name type="synonym">Orchid</name>
    <dbReference type="NCBI Taxonomy" id="117978"/>
    <lineage>
        <taxon>Eukaryota</taxon>
        <taxon>Viridiplantae</taxon>
        <taxon>Streptophyta</taxon>
        <taxon>Embryophyta</taxon>
        <taxon>Tracheophyta</taxon>
        <taxon>Spermatophyta</taxon>
        <taxon>Magnoliopsida</taxon>
        <taxon>Liliopsida</taxon>
        <taxon>Asparagales</taxon>
        <taxon>Orchidaceae</taxon>
        <taxon>Epidendroideae</taxon>
        <taxon>Malaxideae</taxon>
        <taxon>Dendrobiinae</taxon>
        <taxon>Dendrobium</taxon>
    </lineage>
</organism>
<evidence type="ECO:0000256" key="2">
    <source>
        <dbReference type="ARBA" id="ARBA00023015"/>
    </source>
</evidence>
<gene>
    <name evidence="7" type="ORF">M5K25_015306</name>
</gene>
<sequence length="290" mass="32911">MVMGGSDQLPCHHKMVIGEIARSHQLVAKLRSLVLTSPPTSEWRPELANNLFEEVLESYKVSVSMLLRPCSCFAEASEVNCSKGSLAMEEGTMNAEDQPERMDIGYAHVSRKEPLSTASTTTTLHLDGHQWRMSGKKKTSNGDIPREEQKSWTIVTPAPHFDGHQWRKYGEKHISNSEFPRNYYRCSHFKEQGCHATKTIQQKEGNDEPPKFIVTYKMHHTCKSMAPIYPLFLESTTQSAPIISFAPGNTPQKKQTETYEEEKDFKRHDKIISSSNVPMLIDLNLTVESK</sequence>
<dbReference type="GO" id="GO:0005634">
    <property type="term" value="C:nucleus"/>
    <property type="evidence" value="ECO:0007669"/>
    <property type="project" value="UniProtKB-SubCell"/>
</dbReference>
<evidence type="ECO:0000313" key="8">
    <source>
        <dbReference type="Proteomes" id="UP001552299"/>
    </source>
</evidence>
<dbReference type="Proteomes" id="UP001552299">
    <property type="component" value="Unassembled WGS sequence"/>
</dbReference>
<dbReference type="PANTHER" id="PTHR31282">
    <property type="entry name" value="WRKY TRANSCRIPTION FACTOR 21-RELATED"/>
    <property type="match status" value="1"/>
</dbReference>
<keyword evidence="2" id="KW-0805">Transcription regulation</keyword>
<protein>
    <recommendedName>
        <fullName evidence="6">WRKY domain-containing protein</fullName>
    </recommendedName>
</protein>
<evidence type="ECO:0000256" key="1">
    <source>
        <dbReference type="ARBA" id="ARBA00004123"/>
    </source>
</evidence>
<keyword evidence="4" id="KW-0804">Transcription</keyword>
<keyword evidence="5" id="KW-0539">Nucleus</keyword>
<name>A0ABD0UWV5_DENTH</name>
<dbReference type="InterPro" id="IPR044810">
    <property type="entry name" value="WRKY_plant"/>
</dbReference>
<dbReference type="AlphaFoldDB" id="A0ABD0UWV5"/>
<comment type="subcellular location">
    <subcellularLocation>
        <location evidence="1">Nucleus</location>
    </subcellularLocation>
</comment>